<evidence type="ECO:0000313" key="2">
    <source>
        <dbReference type="EMBL" id="MEX6430092.1"/>
    </source>
</evidence>
<keyword evidence="3" id="KW-1185">Reference proteome</keyword>
<organism evidence="2 3">
    <name type="scientific">Ferrimicrobium acidiphilum</name>
    <dbReference type="NCBI Taxonomy" id="121039"/>
    <lineage>
        <taxon>Bacteria</taxon>
        <taxon>Bacillati</taxon>
        <taxon>Actinomycetota</taxon>
        <taxon>Acidimicrobiia</taxon>
        <taxon>Acidimicrobiales</taxon>
        <taxon>Acidimicrobiaceae</taxon>
        <taxon>Ferrimicrobium</taxon>
    </lineage>
</organism>
<sequence>MILSSLLLGACGSRVTDVPASSDTSKPADTSSPTPDRVAGSTSTVIGQATAGISPTFHADQALTTTDGSEVIVVGHDHCGSTTCSAIATSPLSSSLATTRWQTITLPNIGYQRVHGATILSNFAFANDHDGFALYTRYAHSSIATRLFATTDGGIRWHLIADPPQLSLEATFTSHALVSLTGNCSDREGALACSRYELMRISLSTDQRELNPLPVPTQPYPFLEQPSLAAQGSTVAVLADPTGPRTAYPRLYLSKHGDAPYADLVRPALVGVTACTLVIRKPALWATCPTGMMISDLHAATLTGTFTQFWERSGTFGDDSLAPISAEDAYRLVTNQSETSAALQLTTNGGRQFHTVAAVNPPQFAIGGSSLCFVSLRAGFLTVQSFTGHRLSPTLWGTTTAGQSWTKIFPPPGGQAS</sequence>
<dbReference type="EMBL" id="JBFSHR010000035">
    <property type="protein sequence ID" value="MEX6430092.1"/>
    <property type="molecule type" value="Genomic_DNA"/>
</dbReference>
<evidence type="ECO:0000256" key="1">
    <source>
        <dbReference type="SAM" id="MobiDB-lite"/>
    </source>
</evidence>
<accession>A0ABV3Y3G2</accession>
<proteinExistence type="predicted"/>
<dbReference type="Proteomes" id="UP001560267">
    <property type="component" value="Unassembled WGS sequence"/>
</dbReference>
<evidence type="ECO:0000313" key="3">
    <source>
        <dbReference type="Proteomes" id="UP001560267"/>
    </source>
</evidence>
<reference evidence="2 3" key="1">
    <citation type="submission" date="2024-07" db="EMBL/GenBank/DDBJ databases">
        <title>Draft Genome Sequence of Ferrimicrobium acidiphilum Strain YE2023, Isolated from a Pulp of Bioleach Reactor.</title>
        <authorList>
            <person name="Elkina Y.A."/>
            <person name="Bulaeva A.G."/>
            <person name="Beletsky A.V."/>
            <person name="Mardanov A.V."/>
        </authorList>
    </citation>
    <scope>NUCLEOTIDE SEQUENCE [LARGE SCALE GENOMIC DNA]</scope>
    <source>
        <strain evidence="2 3">YE2023</strain>
    </source>
</reference>
<comment type="caution">
    <text evidence="2">The sequence shown here is derived from an EMBL/GenBank/DDBJ whole genome shotgun (WGS) entry which is preliminary data.</text>
</comment>
<dbReference type="SUPFAM" id="SSF110296">
    <property type="entry name" value="Oligoxyloglucan reducing end-specific cellobiohydrolase"/>
    <property type="match status" value="1"/>
</dbReference>
<protein>
    <submittedName>
        <fullName evidence="2">Uncharacterized protein</fullName>
    </submittedName>
</protein>
<feature type="compositionally biased region" description="Polar residues" evidence="1">
    <location>
        <begin position="19"/>
        <end position="41"/>
    </location>
</feature>
<feature type="region of interest" description="Disordered" evidence="1">
    <location>
        <begin position="15"/>
        <end position="41"/>
    </location>
</feature>
<name>A0ABV3Y3G2_9ACTN</name>
<gene>
    <name evidence="2" type="ORF">AB6A68_09620</name>
</gene>